<evidence type="ECO:0000256" key="2">
    <source>
        <dbReference type="ARBA" id="ARBA00023015"/>
    </source>
</evidence>
<evidence type="ECO:0000256" key="1">
    <source>
        <dbReference type="ARBA" id="ARBA00004123"/>
    </source>
</evidence>
<feature type="region of interest" description="Disordered" evidence="6">
    <location>
        <begin position="814"/>
        <end position="869"/>
    </location>
</feature>
<sequence>MGTNARSDDGEDLFNQVLSGSANIHEGSGGIGDIFSVKNTVHAADAIDFEDEDELADDEEEEEVQRQQQIKSQTDDTEVAAQQDADDMFDDVFGDGESQPVGGSTTMATNESELQQQADADFDDMFGDAPVDPSSTLPNDNLFGELSNGLQDDDGLDLGFFNDDTNVAPITTTNSATNITTIPPESSNRDALETEARKRKLEQDEKRAAKKRQLQKIVAKMEKKQNKRYLAKYFPSFSQDKPYNNHLLFLPSARYFNYLRAPVALKSNVKPLLPTKVTLELDVDQRRVFKGKPTKKIENNNSASLKSKVVDILPADFHHIKELQERSEQLNPNYKQIPFLSSDGSNDVFKDIPKDLVFSTTSWDDDAIINAGGSEDLSDGDEPKTPSPTIASTTTSKVESKPAAFKKVPLTLVDDYNSEDDEQIFNGQIANTALTLNMNDPNLLLVPDKTDINRANTKAIVPISEKLMERKFNISNDNEYEVLKKNYNTKVRSQLSNLTIDHSIPAMRLQSPYYKVKLTKQEARGYHRPKFQIRPGALMTFSKIRLRKKKKDRGKTSHEIFQKTSDLSITDSGTIIGMEYAEQYPQIMSGFGMGSKIINYYRKEREDDYARPKAPLGETHVLGVEDRSPFWNFGHVAKGDFVPTLYNNMVRAPIFKHDVKGTDFLLVRSQGSGSHQRHYLRNINHLFAVGQLFPAVEVPAPHSRKITNTSKNRLKIIVYRTMNKNSEQRISVKDISHHFPDQNDMQNRQRLKEFMEYQRHGDDQGFWKMKNNEHVPNEEEIRTMITPEDLCLLDSMQHGQQMLEDFVNIYRSPEKDQKVKEEKKEREAKEGSKDGKEGSVPKDDDLNGGGDEKTKKERKRRDDKERDMEDIEEELCSWNTSRNFLNANQTKANLQLNGEGDPTGIGLGFSLLRATQKSTFAPLFAKDTEGPKTNTAAQSQKIYEDEVSRIWYAQRRSLTVDNNAGHDLDSVYQEYKPVKPSKSIINDFADEKSILKITRRFRDENNIVQRRVTTIRDPILIRAYTKRKKQIEDDLLRNAEVDDIIPTNDKELNRLRRKALEEKLANLEKRAKSGKGRKISKDALHAAAAAGGTIIDANTVMLPDGSYAIGGKGIGKGKSRTRRCAACGALGHIRTRKTCPLFNKEKNQPAPPIAAEKAAAAAAALAAAAPDQGNSESANQTPSQSTNQASPPVPPLL</sequence>
<keyword evidence="3" id="KW-0804">Transcription</keyword>
<dbReference type="Proteomes" id="UP001497600">
    <property type="component" value="Chromosome E"/>
</dbReference>
<feature type="domain" description="Zinc knuckle" evidence="8">
    <location>
        <begin position="1122"/>
        <end position="1154"/>
    </location>
</feature>
<dbReference type="PANTHER" id="PTHR13900">
    <property type="entry name" value="TRANSCRIPTION INITIATION FACTOR TFIID"/>
    <property type="match status" value="1"/>
</dbReference>
<dbReference type="EMBL" id="OZ004257">
    <property type="protein sequence ID" value="CAK7907429.1"/>
    <property type="molecule type" value="Genomic_DNA"/>
</dbReference>
<feature type="compositionally biased region" description="Basic and acidic residues" evidence="6">
    <location>
        <begin position="187"/>
        <end position="207"/>
    </location>
</feature>
<gene>
    <name evidence="9" type="primary">TAF1</name>
    <name evidence="9" type="ORF">CAAN4_E05446</name>
</gene>
<feature type="region of interest" description="Disordered" evidence="6">
    <location>
        <begin position="51"/>
        <end position="83"/>
    </location>
</feature>
<dbReference type="InterPro" id="IPR041670">
    <property type="entry name" value="Znf-CCHC_6"/>
</dbReference>
<dbReference type="Pfam" id="PF12157">
    <property type="entry name" value="DUF3591"/>
    <property type="match status" value="1"/>
</dbReference>
<proteinExistence type="predicted"/>
<evidence type="ECO:0000313" key="9">
    <source>
        <dbReference type="EMBL" id="CAK7907429.1"/>
    </source>
</evidence>
<reference evidence="9 10" key="1">
    <citation type="submission" date="2024-01" db="EMBL/GenBank/DDBJ databases">
        <authorList>
            <consortium name="Genoscope - CEA"/>
            <person name="William W."/>
        </authorList>
    </citation>
    <scope>NUCLEOTIDE SEQUENCE [LARGE SCALE GENOMIC DNA]</scope>
    <source>
        <strain evidence="9 10">29B2s-10</strain>
    </source>
</reference>
<comment type="subcellular location">
    <subcellularLocation>
        <location evidence="1">Nucleus</location>
    </subcellularLocation>
</comment>
<protein>
    <submittedName>
        <fullName evidence="9">Transcription initiation factor TFIID subunit 1</fullName>
    </submittedName>
</protein>
<evidence type="ECO:0000259" key="7">
    <source>
        <dbReference type="Pfam" id="PF12157"/>
    </source>
</evidence>
<feature type="region of interest" description="Disordered" evidence="6">
    <location>
        <begin position="369"/>
        <end position="398"/>
    </location>
</feature>
<feature type="compositionally biased region" description="Polar residues" evidence="6">
    <location>
        <begin position="1172"/>
        <end position="1190"/>
    </location>
</feature>
<feature type="coiled-coil region" evidence="5">
    <location>
        <begin position="1050"/>
        <end position="1077"/>
    </location>
</feature>
<dbReference type="InterPro" id="IPR040240">
    <property type="entry name" value="TAF1"/>
</dbReference>
<evidence type="ECO:0000256" key="5">
    <source>
        <dbReference type="SAM" id="Coils"/>
    </source>
</evidence>
<feature type="compositionally biased region" description="Acidic residues" evidence="6">
    <location>
        <begin position="51"/>
        <end position="63"/>
    </location>
</feature>
<evidence type="ECO:0000259" key="8">
    <source>
        <dbReference type="Pfam" id="PF15288"/>
    </source>
</evidence>
<feature type="region of interest" description="Disordered" evidence="6">
    <location>
        <begin position="176"/>
        <end position="209"/>
    </location>
</feature>
<keyword evidence="4" id="KW-0539">Nucleus</keyword>
<feature type="domain" description="Transcription initiation factor TFIID subunit 1 histone acetyltransferase" evidence="7">
    <location>
        <begin position="472"/>
        <end position="958"/>
    </location>
</feature>
<feature type="compositionally biased region" description="Basic and acidic residues" evidence="6">
    <location>
        <begin position="814"/>
        <end position="867"/>
    </location>
</feature>
<feature type="region of interest" description="Disordered" evidence="6">
    <location>
        <begin position="1164"/>
        <end position="1197"/>
    </location>
</feature>
<dbReference type="PANTHER" id="PTHR13900:SF0">
    <property type="entry name" value="TRANSCRIPTION INITIATION FACTOR TFIID SUBUNIT 1"/>
    <property type="match status" value="1"/>
</dbReference>
<dbReference type="Pfam" id="PF15288">
    <property type="entry name" value="zf-CCHC_6"/>
    <property type="match status" value="1"/>
</dbReference>
<feature type="compositionally biased region" description="Low complexity" evidence="6">
    <location>
        <begin position="387"/>
        <end position="396"/>
    </location>
</feature>
<evidence type="ECO:0000256" key="3">
    <source>
        <dbReference type="ARBA" id="ARBA00023163"/>
    </source>
</evidence>
<evidence type="ECO:0000313" key="10">
    <source>
        <dbReference type="Proteomes" id="UP001497600"/>
    </source>
</evidence>
<accession>A0ABP0ECG5</accession>
<name>A0ABP0ECG5_9ASCO</name>
<organism evidence="9 10">
    <name type="scientific">[Candida] anglica</name>
    <dbReference type="NCBI Taxonomy" id="148631"/>
    <lineage>
        <taxon>Eukaryota</taxon>
        <taxon>Fungi</taxon>
        <taxon>Dikarya</taxon>
        <taxon>Ascomycota</taxon>
        <taxon>Saccharomycotina</taxon>
        <taxon>Pichiomycetes</taxon>
        <taxon>Debaryomycetaceae</taxon>
        <taxon>Kurtzmaniella</taxon>
    </lineage>
</organism>
<keyword evidence="2" id="KW-0805">Transcription regulation</keyword>
<keyword evidence="5" id="KW-0175">Coiled coil</keyword>
<evidence type="ECO:0000256" key="6">
    <source>
        <dbReference type="SAM" id="MobiDB-lite"/>
    </source>
</evidence>
<dbReference type="InterPro" id="IPR022591">
    <property type="entry name" value="TAF1_HAT_dom"/>
</dbReference>
<evidence type="ECO:0000256" key="4">
    <source>
        <dbReference type="ARBA" id="ARBA00023242"/>
    </source>
</evidence>
<keyword evidence="10" id="KW-1185">Reference proteome</keyword>